<organism evidence="2 3">
    <name type="scientific">Dendrobium catenatum</name>
    <dbReference type="NCBI Taxonomy" id="906689"/>
    <lineage>
        <taxon>Eukaryota</taxon>
        <taxon>Viridiplantae</taxon>
        <taxon>Streptophyta</taxon>
        <taxon>Embryophyta</taxon>
        <taxon>Tracheophyta</taxon>
        <taxon>Spermatophyta</taxon>
        <taxon>Magnoliopsida</taxon>
        <taxon>Liliopsida</taxon>
        <taxon>Asparagales</taxon>
        <taxon>Orchidaceae</taxon>
        <taxon>Epidendroideae</taxon>
        <taxon>Malaxideae</taxon>
        <taxon>Dendrobiinae</taxon>
        <taxon>Dendrobium</taxon>
    </lineage>
</organism>
<evidence type="ECO:0000313" key="2">
    <source>
        <dbReference type="EMBL" id="PKU64601.1"/>
    </source>
</evidence>
<sequence>MEDMGKQAGKKKVFSFFSRKLRSARRTELQPLMAPAPIGVAGEGPTVQAGAKGAKKKAGSRLWMRFDRTGQSEVAELDKNAIIRRASIPTRDLRILGPIFSHSSNIIDLDSSYRLGFQHNAQNFMEDQRFWILCSC</sequence>
<reference evidence="2 3" key="1">
    <citation type="journal article" date="2016" name="Sci. Rep.">
        <title>The Dendrobium catenatum Lindl. genome sequence provides insights into polysaccharide synthase, floral development and adaptive evolution.</title>
        <authorList>
            <person name="Zhang G.Q."/>
            <person name="Xu Q."/>
            <person name="Bian C."/>
            <person name="Tsai W.C."/>
            <person name="Yeh C.M."/>
            <person name="Liu K.W."/>
            <person name="Yoshida K."/>
            <person name="Zhang L.S."/>
            <person name="Chang S.B."/>
            <person name="Chen F."/>
            <person name="Shi Y."/>
            <person name="Su Y.Y."/>
            <person name="Zhang Y.Q."/>
            <person name="Chen L.J."/>
            <person name="Yin Y."/>
            <person name="Lin M."/>
            <person name="Huang H."/>
            <person name="Deng H."/>
            <person name="Wang Z.W."/>
            <person name="Zhu S.L."/>
            <person name="Zhao X."/>
            <person name="Deng C."/>
            <person name="Niu S.C."/>
            <person name="Huang J."/>
            <person name="Wang M."/>
            <person name="Liu G.H."/>
            <person name="Yang H.J."/>
            <person name="Xiao X.J."/>
            <person name="Hsiao Y.Y."/>
            <person name="Wu W.L."/>
            <person name="Chen Y.Y."/>
            <person name="Mitsuda N."/>
            <person name="Ohme-Takagi M."/>
            <person name="Luo Y.B."/>
            <person name="Van de Peer Y."/>
            <person name="Liu Z.J."/>
        </authorList>
    </citation>
    <scope>NUCLEOTIDE SEQUENCE [LARGE SCALE GENOMIC DNA]</scope>
    <source>
        <tissue evidence="2">The whole plant</tissue>
    </source>
</reference>
<comment type="similarity">
    <text evidence="1">Belongs to the CorA metal ion transporter (MIT) (TC 1.A.35.5) family.</text>
</comment>
<dbReference type="Proteomes" id="UP000233837">
    <property type="component" value="Unassembled WGS sequence"/>
</dbReference>
<dbReference type="PANTHER" id="PTHR13890:SF2">
    <property type="entry name" value="MAGNESIUM TRANSPORTER MRS2-4-RELATED"/>
    <property type="match status" value="1"/>
</dbReference>
<evidence type="ECO:0000313" key="3">
    <source>
        <dbReference type="Proteomes" id="UP000233837"/>
    </source>
</evidence>
<dbReference type="EMBL" id="KZ503414">
    <property type="protein sequence ID" value="PKU64601.1"/>
    <property type="molecule type" value="Genomic_DNA"/>
</dbReference>
<keyword evidence="3" id="KW-1185">Reference proteome</keyword>
<dbReference type="InterPro" id="IPR039204">
    <property type="entry name" value="MRS2-like"/>
</dbReference>
<dbReference type="PANTHER" id="PTHR13890">
    <property type="entry name" value="RNA SPLICING PROTEIN MRS2, MITOCHONDRIAL"/>
    <property type="match status" value="1"/>
</dbReference>
<proteinExistence type="inferred from homology"/>
<reference evidence="2 3" key="2">
    <citation type="journal article" date="2017" name="Nature">
        <title>The Apostasia genome and the evolution of orchids.</title>
        <authorList>
            <person name="Zhang G.Q."/>
            <person name="Liu K.W."/>
            <person name="Li Z."/>
            <person name="Lohaus R."/>
            <person name="Hsiao Y.Y."/>
            <person name="Niu S.C."/>
            <person name="Wang J.Y."/>
            <person name="Lin Y.C."/>
            <person name="Xu Q."/>
            <person name="Chen L.J."/>
            <person name="Yoshida K."/>
            <person name="Fujiwara S."/>
            <person name="Wang Z.W."/>
            <person name="Zhang Y.Q."/>
            <person name="Mitsuda N."/>
            <person name="Wang M."/>
            <person name="Liu G.H."/>
            <person name="Pecoraro L."/>
            <person name="Huang H.X."/>
            <person name="Xiao X.J."/>
            <person name="Lin M."/>
            <person name="Wu X.Y."/>
            <person name="Wu W.L."/>
            <person name="Chen Y.Y."/>
            <person name="Chang S.B."/>
            <person name="Sakamoto S."/>
            <person name="Ohme-Takagi M."/>
            <person name="Yagi M."/>
            <person name="Zeng S.J."/>
            <person name="Shen C.Y."/>
            <person name="Yeh C.M."/>
            <person name="Luo Y.B."/>
            <person name="Tsai W.C."/>
            <person name="Van de Peer Y."/>
            <person name="Liu Z.J."/>
        </authorList>
    </citation>
    <scope>NUCLEOTIDE SEQUENCE [LARGE SCALE GENOMIC DNA]</scope>
    <source>
        <tissue evidence="2">The whole plant</tissue>
    </source>
</reference>
<dbReference type="GO" id="GO:0015095">
    <property type="term" value="F:magnesium ion transmembrane transporter activity"/>
    <property type="evidence" value="ECO:0007669"/>
    <property type="project" value="UniProtKB-ARBA"/>
</dbReference>
<name>A0A2I0VMG8_9ASPA</name>
<gene>
    <name evidence="2" type="primary">MRS2-4</name>
    <name evidence="2" type="ORF">MA16_Dca015131</name>
</gene>
<evidence type="ECO:0000256" key="1">
    <source>
        <dbReference type="ARBA" id="ARBA00007535"/>
    </source>
</evidence>
<dbReference type="AlphaFoldDB" id="A0A2I0VMG8"/>
<accession>A0A2I0VMG8</accession>
<protein>
    <submittedName>
        <fullName evidence="2">Magnesium transporter MRS2-4</fullName>
    </submittedName>
</protein>